<evidence type="ECO:0000256" key="1">
    <source>
        <dbReference type="ARBA" id="ARBA00023002"/>
    </source>
</evidence>
<dbReference type="PhylomeDB" id="A0A0A2J5T6"/>
<evidence type="ECO:0000259" key="2">
    <source>
        <dbReference type="Pfam" id="PF00248"/>
    </source>
</evidence>
<dbReference type="SUPFAM" id="SSF51430">
    <property type="entry name" value="NAD(P)-linked oxidoreductase"/>
    <property type="match status" value="1"/>
</dbReference>
<dbReference type="InterPro" id="IPR050791">
    <property type="entry name" value="Aldo-Keto_reductase"/>
</dbReference>
<protein>
    <submittedName>
        <fullName evidence="3">Aldo/keto reductase</fullName>
    </submittedName>
</protein>
<keyword evidence="4" id="KW-1185">Reference proteome</keyword>
<reference evidence="3 4" key="1">
    <citation type="journal article" date="2015" name="Mol. Plant Microbe Interact.">
        <title>Genome, transcriptome, and functional analyses of Penicillium expansum provide new insights into secondary metabolism and pathogenicity.</title>
        <authorList>
            <person name="Ballester A.R."/>
            <person name="Marcet-Houben M."/>
            <person name="Levin E."/>
            <person name="Sela N."/>
            <person name="Selma-Lazaro C."/>
            <person name="Carmona L."/>
            <person name="Wisniewski M."/>
            <person name="Droby S."/>
            <person name="Gonzalez-Candelas L."/>
            <person name="Gabaldon T."/>
        </authorList>
    </citation>
    <scope>NUCLEOTIDE SEQUENCE [LARGE SCALE GENOMIC DNA]</scope>
    <source>
        <strain evidence="3 4">MD-8</strain>
    </source>
</reference>
<dbReference type="InterPro" id="IPR036812">
    <property type="entry name" value="NAD(P)_OxRdtase_dom_sf"/>
</dbReference>
<dbReference type="PANTHER" id="PTHR43625:SF40">
    <property type="entry name" value="ALDO-KETO REDUCTASE YAKC [NADP(+)]"/>
    <property type="match status" value="1"/>
</dbReference>
<dbReference type="Gene3D" id="3.20.20.100">
    <property type="entry name" value="NADP-dependent oxidoreductase domain"/>
    <property type="match status" value="1"/>
</dbReference>
<dbReference type="STRING" id="27334.A0A0A2J5T6"/>
<dbReference type="OrthoDB" id="37537at2759"/>
<dbReference type="AlphaFoldDB" id="A0A0A2J5T6"/>
<dbReference type="InterPro" id="IPR023210">
    <property type="entry name" value="NADP_OxRdtase_dom"/>
</dbReference>
<dbReference type="PANTHER" id="PTHR43625">
    <property type="entry name" value="AFLATOXIN B1 ALDEHYDE REDUCTASE"/>
    <property type="match status" value="1"/>
</dbReference>
<proteinExistence type="predicted"/>
<organism evidence="3 4">
    <name type="scientific">Penicillium expansum</name>
    <name type="common">Blue mold rot fungus</name>
    <dbReference type="NCBI Taxonomy" id="27334"/>
    <lineage>
        <taxon>Eukaryota</taxon>
        <taxon>Fungi</taxon>
        <taxon>Dikarya</taxon>
        <taxon>Ascomycota</taxon>
        <taxon>Pezizomycotina</taxon>
        <taxon>Eurotiomycetes</taxon>
        <taxon>Eurotiomycetidae</taxon>
        <taxon>Eurotiales</taxon>
        <taxon>Aspergillaceae</taxon>
        <taxon>Penicillium</taxon>
    </lineage>
</organism>
<dbReference type="GeneID" id="27674345"/>
<dbReference type="GO" id="GO:0016491">
    <property type="term" value="F:oxidoreductase activity"/>
    <property type="evidence" value="ECO:0007669"/>
    <property type="project" value="UniProtKB-KW"/>
</dbReference>
<name>A0A0A2J5T6_PENEN</name>
<feature type="domain" description="NADP-dependent oxidoreductase" evidence="2">
    <location>
        <begin position="21"/>
        <end position="310"/>
    </location>
</feature>
<gene>
    <name evidence="3" type="ORF">PEX2_016500</name>
</gene>
<dbReference type="Proteomes" id="UP000030143">
    <property type="component" value="Unassembled WGS sequence"/>
</dbReference>
<dbReference type="EMBL" id="JQFZ01000029">
    <property type="protein sequence ID" value="KGO61745.1"/>
    <property type="molecule type" value="Genomic_DNA"/>
</dbReference>
<evidence type="ECO:0000313" key="3">
    <source>
        <dbReference type="EMBL" id="KGO61745.1"/>
    </source>
</evidence>
<dbReference type="HOGENOM" id="CLU_023205_2_1_1"/>
<keyword evidence="1" id="KW-0560">Oxidoreductase</keyword>
<dbReference type="Pfam" id="PF00248">
    <property type="entry name" value="Aldo_ket_red"/>
    <property type="match status" value="1"/>
</dbReference>
<dbReference type="GO" id="GO:0005737">
    <property type="term" value="C:cytoplasm"/>
    <property type="evidence" value="ECO:0007669"/>
    <property type="project" value="TreeGrafter"/>
</dbReference>
<dbReference type="RefSeq" id="XP_016602443.1">
    <property type="nucleotide sequence ID" value="XM_016738926.1"/>
</dbReference>
<dbReference type="VEuPathDB" id="FungiDB:PEXP_101110"/>
<accession>A0A0A2J5T6</accession>
<evidence type="ECO:0000313" key="4">
    <source>
        <dbReference type="Proteomes" id="UP000030143"/>
    </source>
</evidence>
<sequence>MAALSKLPLRQLGRNGPFVPRLGLGLMSASGTYNAPLSEADHLAFMDEAYKRGETFWDTADKYGTSEDVLGKWFAANPDKREDIFLSSKFGIVLTPNQKPAFKIDSTPEYCRKAIESSLRRLNLPYIDMYYIHRLDKVTPIEKTMEAMVELKNAGKIKYIGLSECSAESLRRAYAVHPITAVQVEYSLFCRAIEFPQTRLLETARELGVAIVCYSPLGNGFLANTIHTREDVKPGDARGHLPWLSEDNLEQNVAVVEKIASIAASKGVSSAQLALAWLLVQGDDIFPIPGTTKAHRLVENLESVHVSVSAGEEKVLRETADAIVGARFQEMTGYAFADTPVL</sequence>
<comment type="caution">
    <text evidence="3">The sequence shown here is derived from an EMBL/GenBank/DDBJ whole genome shotgun (WGS) entry which is preliminary data.</text>
</comment>